<dbReference type="Gene3D" id="3.30.420.140">
    <property type="entry name" value="YqgF/RNase H-like domain"/>
    <property type="match status" value="1"/>
</dbReference>
<dbReference type="EMBL" id="CP017637">
    <property type="protein sequence ID" value="APG08556.1"/>
    <property type="molecule type" value="Genomic_DNA"/>
</dbReference>
<dbReference type="InterPro" id="IPR044146">
    <property type="entry name" value="S1_Tex"/>
</dbReference>
<dbReference type="Gene3D" id="1.10.10.650">
    <property type="entry name" value="RuvA domain 2-like"/>
    <property type="match status" value="1"/>
</dbReference>
<dbReference type="PANTHER" id="PTHR10724:SF10">
    <property type="entry name" value="S1 RNA-BINDING DOMAIN-CONTAINING PROTEIN 1"/>
    <property type="match status" value="1"/>
</dbReference>
<dbReference type="Pfam" id="PF17674">
    <property type="entry name" value="HHH_9"/>
    <property type="match status" value="1"/>
</dbReference>
<dbReference type="InterPro" id="IPR023319">
    <property type="entry name" value="Tex-like_HTH_dom_sf"/>
</dbReference>
<dbReference type="InterPro" id="IPR050437">
    <property type="entry name" value="Ribos_protein_bS1-like"/>
</dbReference>
<dbReference type="Gene3D" id="2.40.50.140">
    <property type="entry name" value="Nucleic acid-binding proteins"/>
    <property type="match status" value="1"/>
</dbReference>
<evidence type="ECO:0000256" key="2">
    <source>
        <dbReference type="ARBA" id="ARBA00035293"/>
    </source>
</evidence>
<evidence type="ECO:0000256" key="1">
    <source>
        <dbReference type="ARBA" id="ARBA00025604"/>
    </source>
</evidence>
<feature type="domain" description="S1 motif" evidence="5">
    <location>
        <begin position="651"/>
        <end position="720"/>
    </location>
</feature>
<dbReference type="Pfam" id="PF09371">
    <property type="entry name" value="Tex_N"/>
    <property type="match status" value="1"/>
</dbReference>
<dbReference type="Proteomes" id="UP000181962">
    <property type="component" value="Chromosome"/>
</dbReference>
<dbReference type="FunFam" id="1.10.150.310:FF:000001">
    <property type="entry name" value="RNA-binding transcriptional accessory protein"/>
    <property type="match status" value="1"/>
</dbReference>
<dbReference type="InterPro" id="IPR032639">
    <property type="entry name" value="Tex_YqgF"/>
</dbReference>
<dbReference type="FunFam" id="2.40.50.140:FF:000051">
    <property type="entry name" value="RNA-binding transcriptional accessory protein"/>
    <property type="match status" value="1"/>
</dbReference>
<dbReference type="Pfam" id="PF12836">
    <property type="entry name" value="HHH_3"/>
    <property type="match status" value="1"/>
</dbReference>
<dbReference type="InterPro" id="IPR006641">
    <property type="entry name" value="YqgF/RNaseH-like_dom"/>
</dbReference>
<dbReference type="CDD" id="cd05685">
    <property type="entry name" value="S1_Tex"/>
    <property type="match status" value="1"/>
</dbReference>
<dbReference type="FunFam" id="3.30.420.140:FF:000001">
    <property type="entry name" value="RNA-binding transcriptional accessory protein"/>
    <property type="match status" value="1"/>
</dbReference>
<dbReference type="SMART" id="SM00732">
    <property type="entry name" value="YqgFc"/>
    <property type="match status" value="1"/>
</dbReference>
<reference evidence="6 7" key="1">
    <citation type="submission" date="2016-11" db="EMBL/GenBank/DDBJ databases">
        <title>Complete Genome Sequence of Bradyrhizobium sp. strain J5, an isolated from soybean nodule in Hokkaido.</title>
        <authorList>
            <person name="Kanehara K."/>
        </authorList>
    </citation>
    <scope>NUCLEOTIDE SEQUENCE [LARGE SCALE GENOMIC DNA]</scope>
    <source>
        <strain evidence="6 7">J5</strain>
    </source>
</reference>
<dbReference type="GO" id="GO:0006139">
    <property type="term" value="P:nucleobase-containing compound metabolic process"/>
    <property type="evidence" value="ECO:0007669"/>
    <property type="project" value="InterPro"/>
</dbReference>
<proteinExistence type="predicted"/>
<evidence type="ECO:0000259" key="5">
    <source>
        <dbReference type="PROSITE" id="PS50126"/>
    </source>
</evidence>
<dbReference type="SUPFAM" id="SSF53098">
    <property type="entry name" value="Ribonuclease H-like"/>
    <property type="match status" value="1"/>
</dbReference>
<accession>A0A1L3F5H0</accession>
<dbReference type="Gene3D" id="1.10.3500.10">
    <property type="entry name" value="Tex N-terminal region-like"/>
    <property type="match status" value="1"/>
</dbReference>
<sequence length="778" mass="84549">MANINQKIAQELGVRAEQVEATVTLLDGGATVPFIARYRKEATGALDDAQLRTLEERLGYLRELEDRRKAILESVREQGKLDATLEASILAADSKARLEDIYLPFKPKRRTKAEIAKEAGLEPLANQLMAEPGNDPKVVAETFINAEKGVADAAAALDGARAILVERFDEDADLIGALREEMWTNARMASKVREGKKTEGEKFADYFEFSEPLTKLPSHRILAMFRGEKEEILDLQMQAEAEAPPPGVPSAYELKIMKRFGIADLKRAGDRWLIDTVRWAWRTKIQVHLNIDLRMRLWNAAETEAVRVFASNLRDLLLAAPAGTRVTMGLDPGYRTGVKVAVTDATGKVVDTAVIYPHEPQRQWNEALAILGKLALKHRVELIAIGNGTASRETDKLAGDLVKGLAELKMTKIVVSEAGASVYSASAFASEELPGLDVTLRGAVSIARRLQDPLAELVKIEPKAIGVGQYQHDLGQAKLAKSLDAVVEDCVNAVGVDVNTASAPLLARVSGVGSGLASSIVAHRDANGPFKSRKALKDVPRLGPKAFEQCAGFLRILGGEDPLDASGVHPEAYPVVRRILSATKSDIKALIGSSEIVRTLKPKDFVDETFGLPTVTDILRELEKPGRDPRPAFKAAVFKEGVEEIKHLQKGMILEGTVTNVAAFGAFVDIGVHQDGLVHISAMSRNYIKDPREVVKPGDIVKVKVLDFEVARKRISLTLRLDDEVGAKKDAPGMQRDNSSRNPARMTSSAPRNQESSGGGALAEAMRRAAEKNGGKRA</sequence>
<dbReference type="GO" id="GO:0003729">
    <property type="term" value="F:mRNA binding"/>
    <property type="evidence" value="ECO:0007669"/>
    <property type="project" value="UniProtKB-ARBA"/>
</dbReference>
<dbReference type="PROSITE" id="PS50126">
    <property type="entry name" value="S1"/>
    <property type="match status" value="1"/>
</dbReference>
<dbReference type="GO" id="GO:0006412">
    <property type="term" value="P:translation"/>
    <property type="evidence" value="ECO:0007669"/>
    <property type="project" value="TreeGrafter"/>
</dbReference>
<dbReference type="SMART" id="SM00316">
    <property type="entry name" value="S1"/>
    <property type="match status" value="1"/>
</dbReference>
<dbReference type="PANTHER" id="PTHR10724">
    <property type="entry name" value="30S RIBOSOMAL PROTEIN S1"/>
    <property type="match status" value="1"/>
</dbReference>
<name>A0A1L3F5H0_BRAJP</name>
<dbReference type="Gene3D" id="1.10.150.310">
    <property type="entry name" value="Tex RuvX-like domain-like"/>
    <property type="match status" value="1"/>
</dbReference>
<feature type="compositionally biased region" description="Basic and acidic residues" evidence="4">
    <location>
        <begin position="765"/>
        <end position="778"/>
    </location>
</feature>
<dbReference type="FunFam" id="1.10.10.650:FF:000001">
    <property type="entry name" value="S1 RNA-binding domain 1"/>
    <property type="match status" value="1"/>
</dbReference>
<feature type="region of interest" description="Disordered" evidence="4">
    <location>
        <begin position="728"/>
        <end position="778"/>
    </location>
</feature>
<protein>
    <recommendedName>
        <fullName evidence="2">Small ribosomal subunit protein bS1</fullName>
    </recommendedName>
    <alternativeName>
        <fullName evidence="3">30S ribosomal protein S1</fullName>
    </alternativeName>
</protein>
<dbReference type="InterPro" id="IPR023323">
    <property type="entry name" value="Tex-like_dom_sf"/>
</dbReference>
<gene>
    <name evidence="6" type="ORF">BKD09_09465</name>
</gene>
<comment type="function">
    <text evidence="1">Binds mRNA; thus facilitating recognition of the initiation point. It is needed to translate mRNA with a short Shine-Dalgarno (SD) purine-rich sequence.</text>
</comment>
<dbReference type="InterPro" id="IPR018974">
    <property type="entry name" value="Tex-like_N"/>
</dbReference>
<dbReference type="InterPro" id="IPR010994">
    <property type="entry name" value="RuvA_2-like"/>
</dbReference>
<evidence type="ECO:0000256" key="3">
    <source>
        <dbReference type="ARBA" id="ARBA00035517"/>
    </source>
</evidence>
<dbReference type="SUPFAM" id="SSF47781">
    <property type="entry name" value="RuvA domain 2-like"/>
    <property type="match status" value="2"/>
</dbReference>
<dbReference type="OrthoDB" id="9804714at2"/>
<dbReference type="InterPro" id="IPR055179">
    <property type="entry name" value="Tex-like_central_region"/>
</dbReference>
<dbReference type="Pfam" id="PF00575">
    <property type="entry name" value="S1"/>
    <property type="match status" value="1"/>
</dbReference>
<dbReference type="RefSeq" id="WP_071909647.1">
    <property type="nucleotide sequence ID" value="NZ_CP017637.1"/>
</dbReference>
<organism evidence="6 7">
    <name type="scientific">Bradyrhizobium japonicum</name>
    <dbReference type="NCBI Taxonomy" id="375"/>
    <lineage>
        <taxon>Bacteria</taxon>
        <taxon>Pseudomonadati</taxon>
        <taxon>Pseudomonadota</taxon>
        <taxon>Alphaproteobacteria</taxon>
        <taxon>Hyphomicrobiales</taxon>
        <taxon>Nitrobacteraceae</taxon>
        <taxon>Bradyrhizobium</taxon>
    </lineage>
</organism>
<dbReference type="InterPro" id="IPR003029">
    <property type="entry name" value="S1_domain"/>
</dbReference>
<evidence type="ECO:0000313" key="7">
    <source>
        <dbReference type="Proteomes" id="UP000181962"/>
    </source>
</evidence>
<evidence type="ECO:0000313" key="6">
    <source>
        <dbReference type="EMBL" id="APG08556.1"/>
    </source>
</evidence>
<dbReference type="Pfam" id="PF22706">
    <property type="entry name" value="Tex_central_region"/>
    <property type="match status" value="1"/>
</dbReference>
<dbReference type="AlphaFoldDB" id="A0A1L3F5H0"/>
<dbReference type="InterPro" id="IPR012340">
    <property type="entry name" value="NA-bd_OB-fold"/>
</dbReference>
<dbReference type="SUPFAM" id="SSF158832">
    <property type="entry name" value="Tex N-terminal region-like"/>
    <property type="match status" value="1"/>
</dbReference>
<dbReference type="GO" id="GO:0003735">
    <property type="term" value="F:structural constituent of ribosome"/>
    <property type="evidence" value="ECO:0007669"/>
    <property type="project" value="TreeGrafter"/>
</dbReference>
<dbReference type="InterPro" id="IPR037027">
    <property type="entry name" value="YqgF/RNaseH-like_dom_sf"/>
</dbReference>
<evidence type="ECO:0000256" key="4">
    <source>
        <dbReference type="SAM" id="MobiDB-lite"/>
    </source>
</evidence>
<dbReference type="SUPFAM" id="SSF50249">
    <property type="entry name" value="Nucleic acid-binding proteins"/>
    <property type="match status" value="1"/>
</dbReference>
<dbReference type="InterPro" id="IPR041692">
    <property type="entry name" value="HHH_9"/>
</dbReference>
<dbReference type="GO" id="GO:0005829">
    <property type="term" value="C:cytosol"/>
    <property type="evidence" value="ECO:0007669"/>
    <property type="project" value="TreeGrafter"/>
</dbReference>
<dbReference type="Pfam" id="PF16921">
    <property type="entry name" value="Tex_YqgF"/>
    <property type="match status" value="1"/>
</dbReference>
<dbReference type="InterPro" id="IPR012337">
    <property type="entry name" value="RNaseH-like_sf"/>
</dbReference>
<feature type="compositionally biased region" description="Polar residues" evidence="4">
    <location>
        <begin position="736"/>
        <end position="756"/>
    </location>
</feature>